<dbReference type="AlphaFoldDB" id="A0AAU7FH26"/>
<evidence type="ECO:0000313" key="1">
    <source>
        <dbReference type="EMBL" id="XBM02893.1"/>
    </source>
</evidence>
<sequence>MKKVKLNTITKEFIADIEKKITNIALNIVEEKQKKFNDLGLKINAEFGRFGNGKKFSGREIQISDCFTAGYNSSIYFSVDYLNGEEFHDGDEGDEGYCIDHLDIWDCVSNNPMSKKGYLIEFENEVDLQRIIIQLIDQLYKEAREILQFQEN</sequence>
<gene>
    <name evidence="1" type="ORF">ABG082_12075</name>
</gene>
<dbReference type="RefSeq" id="WP_272511731.1">
    <property type="nucleotide sequence ID" value="NZ_CP157353.1"/>
</dbReference>
<proteinExistence type="predicted"/>
<reference evidence="1" key="1">
    <citation type="submission" date="2024-05" db="EMBL/GenBank/DDBJ databases">
        <authorList>
            <person name="Liu Z."/>
        </authorList>
    </citation>
    <scope>NUCLEOTIDE SEQUENCE</scope>
    <source>
        <strain evidence="1">BS1807G30</strain>
    </source>
</reference>
<name>A0AAU7FH26_9BACI</name>
<organism evidence="1">
    <name type="scientific">Bacillus sp. BS1807G30</name>
    <dbReference type="NCBI Taxonomy" id="3153756"/>
    <lineage>
        <taxon>Bacteria</taxon>
        <taxon>Bacillati</taxon>
        <taxon>Bacillota</taxon>
        <taxon>Bacilli</taxon>
        <taxon>Bacillales</taxon>
        <taxon>Bacillaceae</taxon>
        <taxon>Bacillus</taxon>
    </lineage>
</organism>
<protein>
    <submittedName>
        <fullName evidence="1">Uncharacterized protein</fullName>
    </submittedName>
</protein>
<accession>A0AAU7FH26</accession>
<dbReference type="EMBL" id="CP157353">
    <property type="protein sequence ID" value="XBM02893.1"/>
    <property type="molecule type" value="Genomic_DNA"/>
</dbReference>